<dbReference type="KEGG" id="bph:Bphy_5181"/>
<evidence type="ECO:0000259" key="4">
    <source>
        <dbReference type="PROSITE" id="PS50125"/>
    </source>
</evidence>
<dbReference type="InterPro" id="IPR001054">
    <property type="entry name" value="A/G_cyclase"/>
</dbReference>
<dbReference type="InterPro" id="IPR029787">
    <property type="entry name" value="Nucleotide_cyclase"/>
</dbReference>
<protein>
    <submittedName>
        <fullName evidence="5">Adenylate/guanylate cyclase</fullName>
    </submittedName>
</protein>
<dbReference type="eggNOG" id="COG2114">
    <property type="taxonomic scope" value="Bacteria"/>
</dbReference>
<dbReference type="GO" id="GO:0004016">
    <property type="term" value="F:adenylate cyclase activity"/>
    <property type="evidence" value="ECO:0007669"/>
    <property type="project" value="UniProtKB-ARBA"/>
</dbReference>
<dbReference type="AlphaFoldDB" id="B2JMD1"/>
<accession>B2JMD1</accession>
<evidence type="ECO:0000313" key="6">
    <source>
        <dbReference type="Proteomes" id="UP000001192"/>
    </source>
</evidence>
<gene>
    <name evidence="5" type="ordered locus">Bphy_5181</name>
</gene>
<dbReference type="PROSITE" id="PS50105">
    <property type="entry name" value="SAM_DOMAIN"/>
    <property type="match status" value="1"/>
</dbReference>
<dbReference type="Gene3D" id="1.10.150.50">
    <property type="entry name" value="Transcription Factor, Ets-1"/>
    <property type="match status" value="1"/>
</dbReference>
<dbReference type="SUPFAM" id="SSF47769">
    <property type="entry name" value="SAM/Pointed domain"/>
    <property type="match status" value="1"/>
</dbReference>
<reference evidence="6" key="1">
    <citation type="journal article" date="2014" name="Stand. Genomic Sci.">
        <title>Complete genome sequence of Burkholderia phymatum STM815(T), a broad host range and efficient nitrogen-fixing symbiont of Mimosa species.</title>
        <authorList>
            <person name="Moulin L."/>
            <person name="Klonowska A."/>
            <person name="Caroline B."/>
            <person name="Booth K."/>
            <person name="Vriezen J.A."/>
            <person name="Melkonian R."/>
            <person name="James E.K."/>
            <person name="Young J.P."/>
            <person name="Bena G."/>
            <person name="Hauser L."/>
            <person name="Land M."/>
            <person name="Kyrpides N."/>
            <person name="Bruce D."/>
            <person name="Chain P."/>
            <person name="Copeland A."/>
            <person name="Pitluck S."/>
            <person name="Woyke T."/>
            <person name="Lizotte-Waniewski M."/>
            <person name="Bristow J."/>
            <person name="Riley M."/>
        </authorList>
    </citation>
    <scope>NUCLEOTIDE SEQUENCE [LARGE SCALE GENOMIC DNA]</scope>
    <source>
        <strain evidence="6">DSM 17167 / CIP 108236 / LMG 21445 / STM815</strain>
    </source>
</reference>
<dbReference type="GO" id="GO:0035556">
    <property type="term" value="P:intracellular signal transduction"/>
    <property type="evidence" value="ECO:0007669"/>
    <property type="project" value="InterPro"/>
</dbReference>
<dbReference type="Pfam" id="PF00536">
    <property type="entry name" value="SAM_1"/>
    <property type="match status" value="1"/>
</dbReference>
<dbReference type="GO" id="GO:0005524">
    <property type="term" value="F:ATP binding"/>
    <property type="evidence" value="ECO:0007669"/>
    <property type="project" value="UniProtKB-KW"/>
</dbReference>
<dbReference type="GO" id="GO:0009190">
    <property type="term" value="P:cyclic nucleotide biosynthetic process"/>
    <property type="evidence" value="ECO:0007669"/>
    <property type="project" value="InterPro"/>
</dbReference>
<dbReference type="HOGENOM" id="CLU_004435_3_1_4"/>
<dbReference type="Pfam" id="PF00211">
    <property type="entry name" value="Guanylate_cyc"/>
    <property type="match status" value="1"/>
</dbReference>
<evidence type="ECO:0000256" key="2">
    <source>
        <dbReference type="ARBA" id="ARBA00022840"/>
    </source>
</evidence>
<feature type="domain" description="SAM" evidence="3">
    <location>
        <begin position="20"/>
        <end position="65"/>
    </location>
</feature>
<dbReference type="Gene3D" id="1.25.40.10">
    <property type="entry name" value="Tetratricopeptide repeat domain"/>
    <property type="match status" value="2"/>
</dbReference>
<dbReference type="InterPro" id="IPR001660">
    <property type="entry name" value="SAM"/>
</dbReference>
<dbReference type="InterPro" id="IPR027417">
    <property type="entry name" value="P-loop_NTPase"/>
</dbReference>
<keyword evidence="6" id="KW-1185">Reference proteome</keyword>
<dbReference type="PANTHER" id="PTHR16305">
    <property type="entry name" value="TESTICULAR SOLUBLE ADENYLYL CYCLASE"/>
    <property type="match status" value="1"/>
</dbReference>
<dbReference type="SUPFAM" id="SSF55073">
    <property type="entry name" value="Nucleotide cyclase"/>
    <property type="match status" value="1"/>
</dbReference>
<dbReference type="SMART" id="SM00454">
    <property type="entry name" value="SAM"/>
    <property type="match status" value="1"/>
</dbReference>
<organism evidence="5 6">
    <name type="scientific">Paraburkholderia phymatum (strain DSM 17167 / CIP 108236 / LMG 21445 / STM815)</name>
    <name type="common">Burkholderia phymatum</name>
    <dbReference type="NCBI Taxonomy" id="391038"/>
    <lineage>
        <taxon>Bacteria</taxon>
        <taxon>Pseudomonadati</taxon>
        <taxon>Pseudomonadota</taxon>
        <taxon>Betaproteobacteria</taxon>
        <taxon>Burkholderiales</taxon>
        <taxon>Burkholderiaceae</taxon>
        <taxon>Paraburkholderia</taxon>
    </lineage>
</organism>
<dbReference type="eggNOG" id="COG0457">
    <property type="taxonomic scope" value="Bacteria"/>
</dbReference>
<dbReference type="Proteomes" id="UP000001192">
    <property type="component" value="Chromosome 2"/>
</dbReference>
<name>B2JMD1_PARP8</name>
<dbReference type="Gene3D" id="3.30.70.1230">
    <property type="entry name" value="Nucleotide cyclase"/>
    <property type="match status" value="1"/>
</dbReference>
<dbReference type="Pfam" id="PF13191">
    <property type="entry name" value="AAA_16"/>
    <property type="match status" value="1"/>
</dbReference>
<dbReference type="SMART" id="SM00044">
    <property type="entry name" value="CYCc"/>
    <property type="match status" value="1"/>
</dbReference>
<evidence type="ECO:0000259" key="3">
    <source>
        <dbReference type="PROSITE" id="PS50105"/>
    </source>
</evidence>
<dbReference type="PANTHER" id="PTHR16305:SF28">
    <property type="entry name" value="GUANYLATE CYCLASE DOMAIN-CONTAINING PROTEIN"/>
    <property type="match status" value="1"/>
</dbReference>
<sequence>MDKLRRRADDNFGWVPQRSTMTDDLTTWLAQIGLGAYAAKFISQGIDWDVLSDLSEGDLKELGLTLGDRKRLAKGLAALNGVHTRSRQQAEQCGRLPSSSAPEAVDAERRQITVMFIDLIDSTALAERFDPEDMRRLLGFYHQACARAIEAHEGHIALYIGDGLLVYFGYPNAHEDDAIRAVLAALAAIAALREANELVETQYGVRLQARIGIETGLVVAGAIGAGSSLDHRAIVGEAPIIAARLQSLAPPDAIVVGPTVQRLIEGSFELENLGWRELKGVTGPVRVQRVLAQADTIDRFEIRAIHGVTPLVGRAAELDMIRRRWKQSVDGEMRCVLLTGEPGIGKFRLLRALCEDMSQDAHSMVSLHCSAYYRNSPFWPVQRWLQRTFGIVPDASDASKLERLEAGVATPGVDVDEALLVLTNLLGIPAGTRHPGIDTSSPSFKRRTLDLLVAMIETSTHVQPLLVVVEDAHWMDPSSLEFVRLVVEQLMSARLMVVITARPDFEPGWTYPHLVQLNLDRLSRCECVAMIERLTGGKQLPDLVRNQIVSKTDGVPLFVEELTKAILQSDLLEDAGIGYTLKGTPQEIAIPDTLQGSLLSRLDRLEPVVKETAQLAATVGREFGRKLLGLIASRSEDELQESLDRLIGAEIIVPASGKFAGEDAYLFRHALIQEIAYQSLLLARRRHYHALIAAALEEHYPETVERQPELIAQNFVAADLPDRAIGYWQRAGERALAGAAYDETIAHVQRGLELINRCACNEPDRARHLLSLLLTRGRAELRLAQREAIATFREAARIAREQKLTSYLVQAALEFDTAETFLEGSGDESLSLLKEALTVIGTEESLERCRLLSRLVRTVHMTGACEQSSGFAEEAIALARRLNDLPSLFDALACELMHVGALPLPANRFPERQSVLMELMQMAEDLGDAHTIGHACARCLAGYLEIGEADRFESALERYRQIATSGQHFVDKWCVTGAQAMRAILVGDFSEAEHKTRDSLQMAQNADANLATGVYGMQMFAIRREQGRLAEVAPIFKRFVDEHAADATWRPGFMLICSDLGFEAQARDNLVQLEESESGIPVDSKRLVTLTYLAEVAARLREVEHAERIYALLLPFQDQVVTVPVFTLCCGSAARFLGMLARALGDWSAAERHFEYALTMDERLRAWPWLAHGRYEYALMLAARNGIGDKTRAQHLLSMAAATARQLKMFALVERIAGAQTGTGLRS</sequence>
<proteinExistence type="predicted"/>
<dbReference type="EMBL" id="CP001044">
    <property type="protein sequence ID" value="ACC74266.1"/>
    <property type="molecule type" value="Genomic_DNA"/>
</dbReference>
<dbReference type="InterPro" id="IPR041664">
    <property type="entry name" value="AAA_16"/>
</dbReference>
<dbReference type="InterPro" id="IPR013761">
    <property type="entry name" value="SAM/pointed_sf"/>
</dbReference>
<dbReference type="Gene3D" id="3.40.50.300">
    <property type="entry name" value="P-loop containing nucleotide triphosphate hydrolases"/>
    <property type="match status" value="1"/>
</dbReference>
<evidence type="ECO:0000256" key="1">
    <source>
        <dbReference type="ARBA" id="ARBA00022741"/>
    </source>
</evidence>
<keyword evidence="1" id="KW-0547">Nucleotide-binding</keyword>
<dbReference type="eggNOG" id="COG3899">
    <property type="taxonomic scope" value="Bacteria"/>
</dbReference>
<dbReference type="GO" id="GO:0005737">
    <property type="term" value="C:cytoplasm"/>
    <property type="evidence" value="ECO:0007669"/>
    <property type="project" value="TreeGrafter"/>
</dbReference>
<keyword evidence="2" id="KW-0067">ATP-binding</keyword>
<dbReference type="SUPFAM" id="SSF52540">
    <property type="entry name" value="P-loop containing nucleoside triphosphate hydrolases"/>
    <property type="match status" value="1"/>
</dbReference>
<dbReference type="InterPro" id="IPR011990">
    <property type="entry name" value="TPR-like_helical_dom_sf"/>
</dbReference>
<feature type="domain" description="Guanylate cyclase" evidence="4">
    <location>
        <begin position="113"/>
        <end position="246"/>
    </location>
</feature>
<dbReference type="PROSITE" id="PS50125">
    <property type="entry name" value="GUANYLATE_CYCLASE_2"/>
    <property type="match status" value="1"/>
</dbReference>
<dbReference type="CDD" id="cd07302">
    <property type="entry name" value="CHD"/>
    <property type="match status" value="1"/>
</dbReference>
<dbReference type="STRING" id="391038.Bphy_5181"/>
<dbReference type="CDD" id="cd09487">
    <property type="entry name" value="SAM_superfamily"/>
    <property type="match status" value="1"/>
</dbReference>
<evidence type="ECO:0000313" key="5">
    <source>
        <dbReference type="EMBL" id="ACC74266.1"/>
    </source>
</evidence>